<dbReference type="EMBL" id="UFSO01000002">
    <property type="protein sequence ID" value="SSY70176.1"/>
    <property type="molecule type" value="Genomic_DNA"/>
</dbReference>
<evidence type="ECO:0000256" key="1">
    <source>
        <dbReference type="ARBA" id="ARBA00007301"/>
    </source>
</evidence>
<evidence type="ECO:0000256" key="8">
    <source>
        <dbReference type="PIRSR" id="PIRSR000190-2"/>
    </source>
</evidence>
<organism evidence="11 12">
    <name type="scientific">Alysiella crassa</name>
    <dbReference type="NCBI Taxonomy" id="153491"/>
    <lineage>
        <taxon>Bacteria</taxon>
        <taxon>Pseudomonadati</taxon>
        <taxon>Pseudomonadota</taxon>
        <taxon>Betaproteobacteria</taxon>
        <taxon>Neisseriales</taxon>
        <taxon>Neisseriaceae</taxon>
        <taxon>Alysiella</taxon>
    </lineage>
</organism>
<dbReference type="PANTHER" id="PTHR10851">
    <property type="entry name" value="PYRIDOXINE-5-PHOSPHATE OXIDASE"/>
    <property type="match status" value="1"/>
</dbReference>
<proteinExistence type="inferred from homology"/>
<evidence type="ECO:0000256" key="2">
    <source>
        <dbReference type="ARBA" id="ARBA00022630"/>
    </source>
</evidence>
<dbReference type="Proteomes" id="UP000254209">
    <property type="component" value="Unassembled WGS sequence"/>
</dbReference>
<feature type="binding site" evidence="6 8">
    <location>
        <position position="81"/>
    </location>
    <ligand>
        <name>FMN</name>
        <dbReference type="ChEBI" id="CHEBI:58210"/>
    </ligand>
</feature>
<dbReference type="EC" id="1.4.3.5" evidence="6"/>
<feature type="domain" description="Pyridoxamine 5'-phosphate oxidase N-terminal" evidence="9">
    <location>
        <begin position="32"/>
        <end position="152"/>
    </location>
</feature>
<feature type="binding site" evidence="6 8">
    <location>
        <position position="183"/>
    </location>
    <ligand>
        <name>FMN</name>
        <dbReference type="ChEBI" id="CHEBI:58210"/>
    </ligand>
</feature>
<feature type="binding site" evidence="6 7">
    <location>
        <position position="65"/>
    </location>
    <ligand>
        <name>substrate</name>
    </ligand>
</feature>
<keyword evidence="2 6" id="KW-0285">Flavoprotein</keyword>
<feature type="binding site" evidence="6 8">
    <location>
        <begin position="60"/>
        <end position="65"/>
    </location>
    <ligand>
        <name>FMN</name>
        <dbReference type="ChEBI" id="CHEBI:58210"/>
    </ligand>
</feature>
<evidence type="ECO:0000259" key="10">
    <source>
        <dbReference type="Pfam" id="PF10590"/>
    </source>
</evidence>
<keyword evidence="3 6" id="KW-0288">FMN</keyword>
<feature type="binding site" evidence="6 7">
    <location>
        <begin position="189"/>
        <end position="191"/>
    </location>
    <ligand>
        <name>substrate</name>
    </ligand>
</feature>
<dbReference type="NCBIfam" id="TIGR00558">
    <property type="entry name" value="pdxH"/>
    <property type="match status" value="1"/>
</dbReference>
<dbReference type="Gene3D" id="2.30.110.10">
    <property type="entry name" value="Electron Transport, Fmn-binding Protein, Chain A"/>
    <property type="match status" value="1"/>
</dbReference>
<feature type="binding site" evidence="6 8">
    <location>
        <position position="82"/>
    </location>
    <ligand>
        <name>FMN</name>
        <dbReference type="ChEBI" id="CHEBI:58210"/>
    </ligand>
</feature>
<feature type="domain" description="Pyridoxine 5'-phosphate oxidase dimerisation C-terminal" evidence="10">
    <location>
        <begin position="170"/>
        <end position="210"/>
    </location>
</feature>
<evidence type="ECO:0000256" key="4">
    <source>
        <dbReference type="ARBA" id="ARBA00023002"/>
    </source>
</evidence>
<comment type="catalytic activity">
    <reaction evidence="6">
        <text>pyridoxamine 5'-phosphate + O2 + H2O = pyridoxal 5'-phosphate + H2O2 + NH4(+)</text>
        <dbReference type="Rhea" id="RHEA:15817"/>
        <dbReference type="ChEBI" id="CHEBI:15377"/>
        <dbReference type="ChEBI" id="CHEBI:15379"/>
        <dbReference type="ChEBI" id="CHEBI:16240"/>
        <dbReference type="ChEBI" id="CHEBI:28938"/>
        <dbReference type="ChEBI" id="CHEBI:58451"/>
        <dbReference type="ChEBI" id="CHEBI:597326"/>
        <dbReference type="EC" id="1.4.3.5"/>
    </reaction>
</comment>
<dbReference type="Pfam" id="PF10590">
    <property type="entry name" value="PNP_phzG_C"/>
    <property type="match status" value="1"/>
</dbReference>
<dbReference type="InterPro" id="IPR019740">
    <property type="entry name" value="Pyridox_Oxase_CS"/>
</dbReference>
<feature type="binding site" evidence="7">
    <location>
        <begin position="7"/>
        <end position="10"/>
    </location>
    <ligand>
        <name>substrate</name>
    </ligand>
</feature>
<comment type="catalytic activity">
    <reaction evidence="6">
        <text>pyridoxine 5'-phosphate + O2 = pyridoxal 5'-phosphate + H2O2</text>
        <dbReference type="Rhea" id="RHEA:15149"/>
        <dbReference type="ChEBI" id="CHEBI:15379"/>
        <dbReference type="ChEBI" id="CHEBI:16240"/>
        <dbReference type="ChEBI" id="CHEBI:58589"/>
        <dbReference type="ChEBI" id="CHEBI:597326"/>
        <dbReference type="EC" id="1.4.3.5"/>
    </reaction>
</comment>
<comment type="cofactor">
    <cofactor evidence="6 8">
        <name>FMN</name>
        <dbReference type="ChEBI" id="CHEBI:58210"/>
    </cofactor>
    <text evidence="6 8">Binds 1 FMN per subunit.</text>
</comment>
<dbReference type="GO" id="GO:0010181">
    <property type="term" value="F:FMN binding"/>
    <property type="evidence" value="ECO:0007669"/>
    <property type="project" value="UniProtKB-UniRule"/>
</dbReference>
<dbReference type="PROSITE" id="PS01064">
    <property type="entry name" value="PYRIDOX_OXIDASE"/>
    <property type="match status" value="1"/>
</dbReference>
<keyword evidence="12" id="KW-1185">Reference proteome</keyword>
<evidence type="ECO:0000313" key="11">
    <source>
        <dbReference type="EMBL" id="SSY70176.1"/>
    </source>
</evidence>
<dbReference type="PANTHER" id="PTHR10851:SF0">
    <property type="entry name" value="PYRIDOXINE-5'-PHOSPHATE OXIDASE"/>
    <property type="match status" value="1"/>
</dbReference>
<dbReference type="InterPro" id="IPR000659">
    <property type="entry name" value="Pyridox_Oxase"/>
</dbReference>
<evidence type="ECO:0000256" key="6">
    <source>
        <dbReference type="HAMAP-Rule" id="MF_01629"/>
    </source>
</evidence>
<dbReference type="GO" id="GO:0008615">
    <property type="term" value="P:pyridoxine biosynthetic process"/>
    <property type="evidence" value="ECO:0007669"/>
    <property type="project" value="UniProtKB-UniRule"/>
</dbReference>
<evidence type="ECO:0000256" key="5">
    <source>
        <dbReference type="ARBA" id="ARBA00023096"/>
    </source>
</evidence>
<evidence type="ECO:0000256" key="7">
    <source>
        <dbReference type="PIRSR" id="PIRSR000190-1"/>
    </source>
</evidence>
<dbReference type="GO" id="GO:0004733">
    <property type="term" value="F:pyridoxamine phosphate oxidase activity"/>
    <property type="evidence" value="ECO:0007669"/>
    <property type="project" value="UniProtKB-UniRule"/>
</dbReference>
<dbReference type="UniPathway" id="UPA01068">
    <property type="reaction ID" value="UER00304"/>
</dbReference>
<dbReference type="OrthoDB" id="9780392at2"/>
<sequence length="210" mass="24289">MDLHNIRQDYSKQELSPDECANHPIVQFERWLQEAMMAEIPEPTAMNVASVDSTGRPSSRVVLLKEVNTEGFVFFTNYHSRKGRALSTNPFAALNFFWAELERQVRIEGRVFRLPEAESDAYFATRPYTSRVGAWASNQSEIIENKGVILKRAALFGATHPFDVPRPPHWGGYIVQPDCVEFWQGRPSRLHDRVRYRLENDVWIKERLAP</sequence>
<keyword evidence="5 6" id="KW-0664">Pyridoxine biosynthesis</keyword>
<comment type="pathway">
    <text evidence="6">Cofactor metabolism; pyridoxal 5'-phosphate salvage; pyridoxal 5'-phosphate from pyridoxamine 5'-phosphate: step 1/1.</text>
</comment>
<feature type="binding site" evidence="6 8">
    <location>
        <position position="104"/>
    </location>
    <ligand>
        <name>FMN</name>
        <dbReference type="ChEBI" id="CHEBI:58210"/>
    </ligand>
</feature>
<comment type="pathway">
    <text evidence="6">Cofactor metabolism; pyridoxal 5'-phosphate salvage; pyridoxal 5'-phosphate from pyridoxine 5'-phosphate: step 1/1.</text>
</comment>
<gene>
    <name evidence="6 11" type="primary">pdxH</name>
    <name evidence="11" type="ORF">NCTC10283_00246</name>
</gene>
<dbReference type="NCBIfam" id="NF004231">
    <property type="entry name" value="PRK05679.1"/>
    <property type="match status" value="1"/>
</dbReference>
<dbReference type="RefSeq" id="WP_034294034.1">
    <property type="nucleotide sequence ID" value="NZ_CP091519.2"/>
</dbReference>
<dbReference type="PIRSF" id="PIRSF000190">
    <property type="entry name" value="Pyd_amn-ph_oxd"/>
    <property type="match status" value="1"/>
</dbReference>
<comment type="subunit">
    <text evidence="6">Homodimer.</text>
</comment>
<dbReference type="FunFam" id="2.30.110.10:FF:000014">
    <property type="entry name" value="Pyridoxine/pyridoxamine 5'-phosphate oxidase"/>
    <property type="match status" value="1"/>
</dbReference>
<comment type="function">
    <text evidence="6">Catalyzes the oxidation of either pyridoxine 5'-phosphate (PNP) or pyridoxamine 5'-phosphate (PMP) into pyridoxal 5'-phosphate (PLP).</text>
</comment>
<dbReference type="Pfam" id="PF01243">
    <property type="entry name" value="PNPOx_N"/>
    <property type="match status" value="1"/>
</dbReference>
<evidence type="ECO:0000256" key="3">
    <source>
        <dbReference type="ARBA" id="ARBA00022643"/>
    </source>
</evidence>
<protein>
    <recommendedName>
        <fullName evidence="6">Pyridoxine/pyridoxamine 5'-phosphate oxidase</fullName>
        <ecNumber evidence="6">1.4.3.5</ecNumber>
    </recommendedName>
    <alternativeName>
        <fullName evidence="6">PNP/PMP oxidase</fullName>
        <shortName evidence="6">PNPOx</shortName>
    </alternativeName>
    <alternativeName>
        <fullName evidence="6">Pyridoxal 5'-phosphate synthase</fullName>
    </alternativeName>
</protein>
<feature type="binding site" evidence="6 8">
    <location>
        <begin position="139"/>
        <end position="140"/>
    </location>
    <ligand>
        <name>FMN</name>
        <dbReference type="ChEBI" id="CHEBI:58210"/>
    </ligand>
</feature>
<feature type="binding site" evidence="6 7">
    <location>
        <position position="122"/>
    </location>
    <ligand>
        <name>substrate</name>
    </ligand>
</feature>
<dbReference type="SUPFAM" id="SSF50475">
    <property type="entry name" value="FMN-binding split barrel"/>
    <property type="match status" value="1"/>
</dbReference>
<evidence type="ECO:0000313" key="12">
    <source>
        <dbReference type="Proteomes" id="UP000254209"/>
    </source>
</evidence>
<dbReference type="InterPro" id="IPR012349">
    <property type="entry name" value="Split_barrel_FMN-bd"/>
</dbReference>
<accession>A0A376BKH1</accession>
<feature type="binding site" evidence="6 8">
    <location>
        <begin position="75"/>
        <end position="76"/>
    </location>
    <ligand>
        <name>FMN</name>
        <dbReference type="ChEBI" id="CHEBI:58210"/>
    </ligand>
</feature>
<evidence type="ECO:0000259" key="9">
    <source>
        <dbReference type="Pfam" id="PF01243"/>
    </source>
</evidence>
<dbReference type="AlphaFoldDB" id="A0A376BKH1"/>
<dbReference type="STRING" id="1120980.GCA_000745955_01833"/>
<keyword evidence="4 6" id="KW-0560">Oxidoreductase</keyword>
<feature type="binding site" evidence="6 8">
    <location>
        <position position="193"/>
    </location>
    <ligand>
        <name>FMN</name>
        <dbReference type="ChEBI" id="CHEBI:58210"/>
    </ligand>
</feature>
<reference evidence="11 12" key="1">
    <citation type="submission" date="2018-06" db="EMBL/GenBank/DDBJ databases">
        <authorList>
            <consortium name="Pathogen Informatics"/>
            <person name="Doyle S."/>
        </authorList>
    </citation>
    <scope>NUCLEOTIDE SEQUENCE [LARGE SCALE GENOMIC DNA]</scope>
    <source>
        <strain evidence="11 12">NCTC10283</strain>
    </source>
</reference>
<dbReference type="InterPro" id="IPR019576">
    <property type="entry name" value="Pyridoxamine_oxidase_dimer_C"/>
</dbReference>
<dbReference type="HAMAP" id="MF_01629">
    <property type="entry name" value="PdxH"/>
    <property type="match status" value="1"/>
</dbReference>
<feature type="binding site" evidence="6 7">
    <location>
        <position position="126"/>
    </location>
    <ligand>
        <name>substrate</name>
    </ligand>
</feature>
<name>A0A376BKH1_9NEIS</name>
<comment type="similarity">
    <text evidence="1 6">Belongs to the pyridoxamine 5'-phosphate oxidase family.</text>
</comment>
<dbReference type="InterPro" id="IPR011576">
    <property type="entry name" value="Pyridox_Oxase_N"/>
</dbReference>
<feature type="binding site" evidence="6 7">
    <location>
        <position position="130"/>
    </location>
    <ligand>
        <name>substrate</name>
    </ligand>
</feature>